<dbReference type="EMBL" id="CH476641">
    <property type="protein sequence ID" value="EDN97781.1"/>
    <property type="molecule type" value="Genomic_DNA"/>
</dbReference>
<name>A7F4W0_SCLS1</name>
<keyword evidence="2" id="KW-1185">Reference proteome</keyword>
<dbReference type="InParanoid" id="A7F4W0"/>
<dbReference type="AlphaFoldDB" id="A7F4W0"/>
<accession>A7F4W0</accession>
<reference evidence="2" key="1">
    <citation type="journal article" date="2011" name="PLoS Genet.">
        <title>Genomic analysis of the necrotrophic fungal pathogens Sclerotinia sclerotiorum and Botrytis cinerea.</title>
        <authorList>
            <person name="Amselem J."/>
            <person name="Cuomo C.A."/>
            <person name="van Kan J.A."/>
            <person name="Viaud M."/>
            <person name="Benito E.P."/>
            <person name="Couloux A."/>
            <person name="Coutinho P.M."/>
            <person name="de Vries R.P."/>
            <person name="Dyer P.S."/>
            <person name="Fillinger S."/>
            <person name="Fournier E."/>
            <person name="Gout L."/>
            <person name="Hahn M."/>
            <person name="Kohn L."/>
            <person name="Lapalu N."/>
            <person name="Plummer K.M."/>
            <person name="Pradier J.M."/>
            <person name="Quevillon E."/>
            <person name="Sharon A."/>
            <person name="Simon A."/>
            <person name="ten Have A."/>
            <person name="Tudzynski B."/>
            <person name="Tudzynski P."/>
            <person name="Wincker P."/>
            <person name="Andrew M."/>
            <person name="Anthouard V."/>
            <person name="Beever R.E."/>
            <person name="Beffa R."/>
            <person name="Benoit I."/>
            <person name="Bouzid O."/>
            <person name="Brault B."/>
            <person name="Chen Z."/>
            <person name="Choquer M."/>
            <person name="Collemare J."/>
            <person name="Cotton P."/>
            <person name="Danchin E.G."/>
            <person name="Da Silva C."/>
            <person name="Gautier A."/>
            <person name="Giraud C."/>
            <person name="Giraud T."/>
            <person name="Gonzalez C."/>
            <person name="Grossetete S."/>
            <person name="Guldener U."/>
            <person name="Henrissat B."/>
            <person name="Howlett B.J."/>
            <person name="Kodira C."/>
            <person name="Kretschmer M."/>
            <person name="Lappartient A."/>
            <person name="Leroch M."/>
            <person name="Levis C."/>
            <person name="Mauceli E."/>
            <person name="Neuveglise C."/>
            <person name="Oeser B."/>
            <person name="Pearson M."/>
            <person name="Poulain J."/>
            <person name="Poussereau N."/>
            <person name="Quesneville H."/>
            <person name="Rascle C."/>
            <person name="Schumacher J."/>
            <person name="Segurens B."/>
            <person name="Sexton A."/>
            <person name="Silva E."/>
            <person name="Sirven C."/>
            <person name="Soanes D.M."/>
            <person name="Talbot N.J."/>
            <person name="Templeton M."/>
            <person name="Yandava C."/>
            <person name="Yarden O."/>
            <person name="Zeng Q."/>
            <person name="Rollins J.A."/>
            <person name="Lebrun M.H."/>
            <person name="Dickman M."/>
        </authorList>
    </citation>
    <scope>NUCLEOTIDE SEQUENCE [LARGE SCALE GENOMIC DNA]</scope>
    <source>
        <strain evidence="2">ATCC 18683 / 1980 / Ss-1</strain>
    </source>
</reference>
<dbReference type="GeneID" id="5482685"/>
<gene>
    <name evidence="1" type="ORF">SS1G_12635</name>
</gene>
<dbReference type="Proteomes" id="UP000001312">
    <property type="component" value="Unassembled WGS sequence"/>
</dbReference>
<dbReference type="HOGENOM" id="CLU_3224872_0_0_1"/>
<sequence length="44" mass="4958">MREICDALVERSKVDGSHSFMSGGINGIQVPFNDRKCKMWDGQN</sequence>
<dbReference type="KEGG" id="ssl:SS1G_12635"/>
<proteinExistence type="predicted"/>
<evidence type="ECO:0000313" key="1">
    <source>
        <dbReference type="EMBL" id="EDN97781.1"/>
    </source>
</evidence>
<protein>
    <submittedName>
        <fullName evidence="1">Uncharacterized protein</fullName>
    </submittedName>
</protein>
<organism evidence="1 2">
    <name type="scientific">Sclerotinia sclerotiorum (strain ATCC 18683 / 1980 / Ss-1)</name>
    <name type="common">White mold</name>
    <name type="synonym">Whetzelinia sclerotiorum</name>
    <dbReference type="NCBI Taxonomy" id="665079"/>
    <lineage>
        <taxon>Eukaryota</taxon>
        <taxon>Fungi</taxon>
        <taxon>Dikarya</taxon>
        <taxon>Ascomycota</taxon>
        <taxon>Pezizomycotina</taxon>
        <taxon>Leotiomycetes</taxon>
        <taxon>Helotiales</taxon>
        <taxon>Sclerotiniaceae</taxon>
        <taxon>Sclerotinia</taxon>
    </lineage>
</organism>
<evidence type="ECO:0000313" key="2">
    <source>
        <dbReference type="Proteomes" id="UP000001312"/>
    </source>
</evidence>
<dbReference type="RefSeq" id="XP_001586648.1">
    <property type="nucleotide sequence ID" value="XM_001586598.1"/>
</dbReference>